<evidence type="ECO:0000256" key="2">
    <source>
        <dbReference type="ARBA" id="ARBA00022475"/>
    </source>
</evidence>
<gene>
    <name evidence="8" type="ORF">KT71_04530</name>
</gene>
<dbReference type="HOGENOM" id="CLU_176001_6_1_6"/>
<dbReference type="EMBL" id="AAOA02000002">
    <property type="protein sequence ID" value="EAQ97545.1"/>
    <property type="molecule type" value="Genomic_DNA"/>
</dbReference>
<name>A4A903_9GAMM</name>
<feature type="transmembrane region" description="Helical" evidence="6">
    <location>
        <begin position="36"/>
        <end position="55"/>
    </location>
</feature>
<dbReference type="eggNOG" id="ENOG5033ADY">
    <property type="taxonomic scope" value="Bacteria"/>
</dbReference>
<dbReference type="GO" id="GO:0005886">
    <property type="term" value="C:plasma membrane"/>
    <property type="evidence" value="ECO:0007669"/>
    <property type="project" value="UniProtKB-SubCell"/>
</dbReference>
<dbReference type="Proteomes" id="UP000019205">
    <property type="component" value="Chromosome"/>
</dbReference>
<accession>A4A903</accession>
<evidence type="ECO:0000256" key="6">
    <source>
        <dbReference type="SAM" id="Phobius"/>
    </source>
</evidence>
<protein>
    <submittedName>
        <fullName evidence="8">Phospholipase D-nuclease like protein</fullName>
    </submittedName>
</protein>
<dbReference type="RefSeq" id="WP_008293321.1">
    <property type="nucleotide sequence ID" value="NZ_CM002299.1"/>
</dbReference>
<reference evidence="8 9" key="2">
    <citation type="journal article" date="2009" name="PLoS ONE">
        <title>The photosynthetic apparatus and its regulation in the aerobic gammaproteobacterium Congregibacter litoralis gen. nov., sp. nov.</title>
        <authorList>
            <person name="Spring S."/>
            <person name="Lunsdorf H."/>
            <person name="Fuchs B.M."/>
            <person name="Tindall B.J."/>
        </authorList>
    </citation>
    <scope>NUCLEOTIDE SEQUENCE [LARGE SCALE GENOMIC DNA]</scope>
    <source>
        <strain evidence="8">KT71</strain>
    </source>
</reference>
<organism evidence="8 9">
    <name type="scientific">Congregibacter litoralis KT71</name>
    <dbReference type="NCBI Taxonomy" id="314285"/>
    <lineage>
        <taxon>Bacteria</taxon>
        <taxon>Pseudomonadati</taxon>
        <taxon>Pseudomonadota</taxon>
        <taxon>Gammaproteobacteria</taxon>
        <taxon>Cellvibrionales</taxon>
        <taxon>Halieaceae</taxon>
        <taxon>Congregibacter</taxon>
    </lineage>
</organism>
<evidence type="ECO:0000256" key="5">
    <source>
        <dbReference type="ARBA" id="ARBA00023136"/>
    </source>
</evidence>
<dbReference type="OrthoDB" id="8455471at2"/>
<dbReference type="AlphaFoldDB" id="A4A903"/>
<feature type="domain" description="Cardiolipin synthase N-terminal" evidence="7">
    <location>
        <begin position="15"/>
        <end position="57"/>
    </location>
</feature>
<comment type="caution">
    <text evidence="8">The sequence shown here is derived from an EMBL/GenBank/DDBJ whole genome shotgun (WGS) entry which is preliminary data.</text>
</comment>
<keyword evidence="9" id="KW-1185">Reference proteome</keyword>
<evidence type="ECO:0000259" key="7">
    <source>
        <dbReference type="Pfam" id="PF13396"/>
    </source>
</evidence>
<dbReference type="InterPro" id="IPR027379">
    <property type="entry name" value="CLS_N"/>
</dbReference>
<evidence type="ECO:0000313" key="8">
    <source>
        <dbReference type="EMBL" id="EAQ97545.1"/>
    </source>
</evidence>
<keyword evidence="5 6" id="KW-0472">Membrane</keyword>
<keyword evidence="3 6" id="KW-0812">Transmembrane</keyword>
<sequence>MGIEVSGIFGLLVLIADVWAIINVLQAPNSMGSKLLWTLVILLLPVIGVLIWFFAGPRAR</sequence>
<keyword evidence="4 6" id="KW-1133">Transmembrane helix</keyword>
<reference evidence="8 9" key="1">
    <citation type="journal article" date="2007" name="Proc. Natl. Acad. Sci. U.S.A.">
        <title>Characterization of a marine gammaproteobacterium capable of aerobic anoxygenic photosynthesis.</title>
        <authorList>
            <person name="Fuchs B.M."/>
            <person name="Spring S."/>
            <person name="Teeling H."/>
            <person name="Quast C."/>
            <person name="Wulf J."/>
            <person name="Schattenhofer M."/>
            <person name="Yan S."/>
            <person name="Ferriera S."/>
            <person name="Johnson J."/>
            <person name="Glockner F.O."/>
            <person name="Amann R."/>
        </authorList>
    </citation>
    <scope>NUCLEOTIDE SEQUENCE [LARGE SCALE GENOMIC DNA]</scope>
    <source>
        <strain evidence="8">KT71</strain>
    </source>
</reference>
<keyword evidence="2" id="KW-1003">Cell membrane</keyword>
<evidence type="ECO:0000256" key="4">
    <source>
        <dbReference type="ARBA" id="ARBA00022989"/>
    </source>
</evidence>
<evidence type="ECO:0000256" key="3">
    <source>
        <dbReference type="ARBA" id="ARBA00022692"/>
    </source>
</evidence>
<proteinExistence type="predicted"/>
<comment type="subcellular location">
    <subcellularLocation>
        <location evidence="1">Cell membrane</location>
        <topology evidence="1">Multi-pass membrane protein</topology>
    </subcellularLocation>
</comment>
<dbReference type="Pfam" id="PF13396">
    <property type="entry name" value="PLDc_N"/>
    <property type="match status" value="1"/>
</dbReference>
<evidence type="ECO:0000313" key="9">
    <source>
        <dbReference type="Proteomes" id="UP000019205"/>
    </source>
</evidence>
<evidence type="ECO:0000256" key="1">
    <source>
        <dbReference type="ARBA" id="ARBA00004651"/>
    </source>
</evidence>